<name>A0A914EN17_9BILA</name>
<keyword evidence="1" id="KW-0175">Coiled coil</keyword>
<dbReference type="Proteomes" id="UP000887540">
    <property type="component" value="Unplaced"/>
</dbReference>
<keyword evidence="3" id="KW-1185">Reference proteome</keyword>
<dbReference type="Pfam" id="PF03564">
    <property type="entry name" value="DUF1759"/>
    <property type="match status" value="1"/>
</dbReference>
<feature type="coiled-coil region" evidence="1">
    <location>
        <begin position="42"/>
        <end position="76"/>
    </location>
</feature>
<feature type="region of interest" description="Disordered" evidence="2">
    <location>
        <begin position="365"/>
        <end position="386"/>
    </location>
</feature>
<accession>A0A914EN17</accession>
<evidence type="ECO:0000313" key="4">
    <source>
        <dbReference type="WBParaSite" id="ACRNAN_scaffold9647.g24401.t1"/>
    </source>
</evidence>
<sequence>MSRILKSSITRCNNQLIAVMNGIETRAQNPRRGAQENLDIAFERLRNERTTAIVDLEKLQNLCEKLNEKHISYENLLIRESNNVPDDADRIENRAYEAYIQATPYINTLAEGEDKIPTLRWLLSTFDRSIEGLEFEARRANPAPMPVPANAGQILSVDKVSLKPFSRKMRDFPEFWDMYTHTIHDRAYPNTDKLVVLKSLMSGDAKNLLDDLKIEDGNYQIAIDKIKACFNDQNALKMTLYNDLYSLPLAGPDVRNLRKSLDEIQRILRQLENAGEDVDQRVKCDRKVLCRRCKTPGHIEPGSVYVVDFDEWLPDDDQMIGELDLYDLVDGDEGQPEEVFQEGAVTMENPDDEFELAEEETHMGALFATENDSNRTTSNAQSSDKQ</sequence>
<organism evidence="3 4">
    <name type="scientific">Acrobeloides nanus</name>
    <dbReference type="NCBI Taxonomy" id="290746"/>
    <lineage>
        <taxon>Eukaryota</taxon>
        <taxon>Metazoa</taxon>
        <taxon>Ecdysozoa</taxon>
        <taxon>Nematoda</taxon>
        <taxon>Chromadorea</taxon>
        <taxon>Rhabditida</taxon>
        <taxon>Tylenchina</taxon>
        <taxon>Cephalobomorpha</taxon>
        <taxon>Cephaloboidea</taxon>
        <taxon>Cephalobidae</taxon>
        <taxon>Acrobeloides</taxon>
    </lineage>
</organism>
<evidence type="ECO:0000313" key="3">
    <source>
        <dbReference type="Proteomes" id="UP000887540"/>
    </source>
</evidence>
<feature type="compositionally biased region" description="Polar residues" evidence="2">
    <location>
        <begin position="370"/>
        <end position="386"/>
    </location>
</feature>
<evidence type="ECO:0000256" key="1">
    <source>
        <dbReference type="SAM" id="Coils"/>
    </source>
</evidence>
<proteinExistence type="predicted"/>
<protein>
    <submittedName>
        <fullName evidence="4">Uncharacterized protein</fullName>
    </submittedName>
</protein>
<reference evidence="4" key="1">
    <citation type="submission" date="2022-11" db="UniProtKB">
        <authorList>
            <consortium name="WormBaseParasite"/>
        </authorList>
    </citation>
    <scope>IDENTIFICATION</scope>
</reference>
<dbReference type="AlphaFoldDB" id="A0A914EN17"/>
<dbReference type="WBParaSite" id="ACRNAN_scaffold9647.g24401.t1">
    <property type="protein sequence ID" value="ACRNAN_scaffold9647.g24401.t1"/>
    <property type="gene ID" value="ACRNAN_scaffold9647.g24401"/>
</dbReference>
<dbReference type="PANTHER" id="PTHR22954:SF3">
    <property type="entry name" value="PROTEIN CBG08539"/>
    <property type="match status" value="1"/>
</dbReference>
<feature type="coiled-coil region" evidence="1">
    <location>
        <begin position="254"/>
        <end position="281"/>
    </location>
</feature>
<dbReference type="PANTHER" id="PTHR22954">
    <property type="entry name" value="RETROVIRAL PROTEASE-RELATED"/>
    <property type="match status" value="1"/>
</dbReference>
<dbReference type="InterPro" id="IPR005312">
    <property type="entry name" value="DUF1759"/>
</dbReference>
<evidence type="ECO:0000256" key="2">
    <source>
        <dbReference type="SAM" id="MobiDB-lite"/>
    </source>
</evidence>